<dbReference type="PANTHER" id="PTHR32194:SF0">
    <property type="entry name" value="ATP-DEPENDENT PROTEASE SUBUNIT HSLV"/>
    <property type="match status" value="1"/>
</dbReference>
<evidence type="ECO:0000256" key="4">
    <source>
        <dbReference type="ARBA" id="ARBA00022533"/>
    </source>
</evidence>
<dbReference type="GO" id="GO:0004298">
    <property type="term" value="F:threonine-type endopeptidase activity"/>
    <property type="evidence" value="ECO:0007669"/>
    <property type="project" value="UniProtKB-KW"/>
</dbReference>
<evidence type="ECO:0000256" key="13">
    <source>
        <dbReference type="ARBA" id="ARBA00074399"/>
    </source>
</evidence>
<comment type="subcellular location">
    <subcellularLocation>
        <location evidence="1 14">Cytoplasm</location>
    </subcellularLocation>
</comment>
<dbReference type="KEGG" id="ifn:GM661_10860"/>
<evidence type="ECO:0000256" key="6">
    <source>
        <dbReference type="ARBA" id="ARBA00022698"/>
    </source>
</evidence>
<feature type="binding site" evidence="14">
    <location>
        <position position="160"/>
    </location>
    <ligand>
        <name>Na(+)</name>
        <dbReference type="ChEBI" id="CHEBI:29101"/>
    </ligand>
</feature>
<dbReference type="Gene3D" id="3.60.20.10">
    <property type="entry name" value="Glutamine Phosphoribosylpyrophosphate, subunit 1, domain 1"/>
    <property type="match status" value="1"/>
</dbReference>
<evidence type="ECO:0000256" key="8">
    <source>
        <dbReference type="ARBA" id="ARBA00022801"/>
    </source>
</evidence>
<dbReference type="AlphaFoldDB" id="A0A8A7KQB5"/>
<evidence type="ECO:0000256" key="11">
    <source>
        <dbReference type="ARBA" id="ARBA00064434"/>
    </source>
</evidence>
<dbReference type="PIRSF" id="PIRSF039093">
    <property type="entry name" value="HslV"/>
    <property type="match status" value="1"/>
</dbReference>
<protein>
    <recommendedName>
        <fullName evidence="13 14">ATP-dependent protease subunit HslV</fullName>
        <ecNumber evidence="12 14">3.4.25.2</ecNumber>
    </recommendedName>
</protein>
<keyword evidence="3 14" id="KW-0963">Cytoplasm</keyword>
<dbReference type="EC" id="3.4.25.2" evidence="12 14"/>
<dbReference type="InterPro" id="IPR022281">
    <property type="entry name" value="ATP-dep_Prtase_HsIV_su"/>
</dbReference>
<dbReference type="NCBIfam" id="TIGR03692">
    <property type="entry name" value="ATP_dep_HslV"/>
    <property type="match status" value="1"/>
</dbReference>
<dbReference type="GO" id="GO:0009376">
    <property type="term" value="C:HslUV protease complex"/>
    <property type="evidence" value="ECO:0007669"/>
    <property type="project" value="UniProtKB-UniRule"/>
</dbReference>
<organism evidence="15 16">
    <name type="scientific">Iocasia fonsfrigidae</name>
    <dbReference type="NCBI Taxonomy" id="2682810"/>
    <lineage>
        <taxon>Bacteria</taxon>
        <taxon>Bacillati</taxon>
        <taxon>Bacillota</taxon>
        <taxon>Clostridia</taxon>
        <taxon>Halanaerobiales</taxon>
        <taxon>Halanaerobiaceae</taxon>
        <taxon>Iocasia</taxon>
    </lineage>
</organism>
<comment type="activity regulation">
    <text evidence="14">Allosterically activated by HslU binding.</text>
</comment>
<dbReference type="SUPFAM" id="SSF56235">
    <property type="entry name" value="N-terminal nucleophile aminohydrolases (Ntn hydrolases)"/>
    <property type="match status" value="1"/>
</dbReference>
<dbReference type="Proteomes" id="UP000665020">
    <property type="component" value="Chromosome"/>
</dbReference>
<sequence length="179" mass="19404">MEATTVVAVKYKDKVAMAGDGQVTMGNTIMKYGAKKVRKLYHEKVLAGFAGAAADAFTLFEKFEIKLEEYHGNLERAAVELAKEWRTDKILRKLEALLMVADSDKILLISGNGDVIEPDDEIMAIGSGGSYALAAARALVMSAGENDAREIAYKSLKIAAEICIYTNDHITAEEILGGE</sequence>
<dbReference type="GO" id="GO:0046872">
    <property type="term" value="F:metal ion binding"/>
    <property type="evidence" value="ECO:0007669"/>
    <property type="project" value="UniProtKB-KW"/>
</dbReference>
<evidence type="ECO:0000256" key="10">
    <source>
        <dbReference type="ARBA" id="ARBA00052385"/>
    </source>
</evidence>
<dbReference type="HAMAP" id="MF_00248">
    <property type="entry name" value="HslV"/>
    <property type="match status" value="1"/>
</dbReference>
<dbReference type="EMBL" id="CP046640">
    <property type="protein sequence ID" value="QTL99992.1"/>
    <property type="molecule type" value="Genomic_DNA"/>
</dbReference>
<evidence type="ECO:0000256" key="12">
    <source>
        <dbReference type="ARBA" id="ARBA00066335"/>
    </source>
</evidence>
<comment type="function">
    <text evidence="14">Protease subunit of a proteasome-like degradation complex believed to be a general protein degrading machinery.</text>
</comment>
<evidence type="ECO:0000256" key="14">
    <source>
        <dbReference type="HAMAP-Rule" id="MF_00248"/>
    </source>
</evidence>
<name>A0A8A7KQB5_9FIRM</name>
<feature type="active site" evidence="14">
    <location>
        <position position="4"/>
    </location>
</feature>
<keyword evidence="5 14" id="KW-0645">Protease</keyword>
<keyword evidence="6 14" id="KW-0888">Threonine protease</keyword>
<dbReference type="InterPro" id="IPR023333">
    <property type="entry name" value="Proteasome_suB-type"/>
</dbReference>
<dbReference type="NCBIfam" id="NF003964">
    <property type="entry name" value="PRK05456.1"/>
    <property type="match status" value="1"/>
</dbReference>
<evidence type="ECO:0000256" key="5">
    <source>
        <dbReference type="ARBA" id="ARBA00022670"/>
    </source>
</evidence>
<evidence type="ECO:0000313" key="15">
    <source>
        <dbReference type="EMBL" id="QTL99992.1"/>
    </source>
</evidence>
<evidence type="ECO:0000256" key="9">
    <source>
        <dbReference type="ARBA" id="ARBA00023053"/>
    </source>
</evidence>
<proteinExistence type="inferred from homology"/>
<keyword evidence="9 14" id="KW-0915">Sodium</keyword>
<comment type="catalytic activity">
    <reaction evidence="10 14">
        <text>ATP-dependent cleavage of peptide bonds with broad specificity.</text>
        <dbReference type="EC" id="3.4.25.2"/>
    </reaction>
</comment>
<keyword evidence="16" id="KW-1185">Reference proteome</keyword>
<evidence type="ECO:0000313" key="16">
    <source>
        <dbReference type="Proteomes" id="UP000665020"/>
    </source>
</evidence>
<reference evidence="15" key="1">
    <citation type="submission" date="2019-12" db="EMBL/GenBank/DDBJ databases">
        <authorList>
            <person name="zhang j."/>
            <person name="sun C.M."/>
        </authorList>
    </citation>
    <scope>NUCLEOTIDE SEQUENCE</scope>
    <source>
        <strain evidence="15">NS-1</strain>
    </source>
</reference>
<dbReference type="PANTHER" id="PTHR32194">
    <property type="entry name" value="METALLOPROTEASE TLDD"/>
    <property type="match status" value="1"/>
</dbReference>
<comment type="similarity">
    <text evidence="2 14">Belongs to the peptidase T1B family. HslV subfamily.</text>
</comment>
<dbReference type="GO" id="GO:0051603">
    <property type="term" value="P:proteolysis involved in protein catabolic process"/>
    <property type="evidence" value="ECO:0007669"/>
    <property type="project" value="InterPro"/>
</dbReference>
<dbReference type="PROSITE" id="PS51476">
    <property type="entry name" value="PROTEASOME_BETA_2"/>
    <property type="match status" value="1"/>
</dbReference>
<dbReference type="CDD" id="cd01913">
    <property type="entry name" value="protease_HslV"/>
    <property type="match status" value="1"/>
</dbReference>
<gene>
    <name evidence="14 15" type="primary">hslV</name>
    <name evidence="15" type="ORF">GM661_10860</name>
</gene>
<keyword evidence="7 14" id="KW-0479">Metal-binding</keyword>
<accession>A0A8A7KQB5</accession>
<dbReference type="GO" id="GO:0005839">
    <property type="term" value="C:proteasome core complex"/>
    <property type="evidence" value="ECO:0007669"/>
    <property type="project" value="InterPro"/>
</dbReference>
<dbReference type="FunFam" id="3.60.20.10:FF:000002">
    <property type="entry name" value="ATP-dependent protease subunit HslV"/>
    <property type="match status" value="1"/>
</dbReference>
<feature type="binding site" evidence="14">
    <location>
        <position position="163"/>
    </location>
    <ligand>
        <name>Na(+)</name>
        <dbReference type="ChEBI" id="CHEBI:29101"/>
    </ligand>
</feature>
<keyword evidence="8 14" id="KW-0378">Hydrolase</keyword>
<evidence type="ECO:0000256" key="7">
    <source>
        <dbReference type="ARBA" id="ARBA00022723"/>
    </source>
</evidence>
<dbReference type="InterPro" id="IPR029055">
    <property type="entry name" value="Ntn_hydrolases_N"/>
</dbReference>
<keyword evidence="4 14" id="KW-0021">Allosteric enzyme</keyword>
<dbReference type="InterPro" id="IPR001353">
    <property type="entry name" value="Proteasome_sua/b"/>
</dbReference>
<feature type="binding site" evidence="14">
    <location>
        <position position="166"/>
    </location>
    <ligand>
        <name>Na(+)</name>
        <dbReference type="ChEBI" id="CHEBI:29101"/>
    </ligand>
</feature>
<evidence type="ECO:0000256" key="2">
    <source>
        <dbReference type="ARBA" id="ARBA00006053"/>
    </source>
</evidence>
<evidence type="ECO:0000256" key="3">
    <source>
        <dbReference type="ARBA" id="ARBA00022490"/>
    </source>
</evidence>
<comment type="subunit">
    <text evidence="11 14">A double ring-shaped homohexamer of HslV is capped on each side by a ring-shaped HslU homohexamer. The assembly of the HslU/HslV complex is dependent on binding of ATP.</text>
</comment>
<dbReference type="Pfam" id="PF00227">
    <property type="entry name" value="Proteasome"/>
    <property type="match status" value="1"/>
</dbReference>
<evidence type="ECO:0000256" key="1">
    <source>
        <dbReference type="ARBA" id="ARBA00004496"/>
    </source>
</evidence>